<feature type="domain" description="Glycosyl transferase family 1" evidence="2">
    <location>
        <begin position="205"/>
        <end position="358"/>
    </location>
</feature>
<proteinExistence type="predicted"/>
<dbReference type="PANTHER" id="PTHR46401">
    <property type="entry name" value="GLYCOSYLTRANSFERASE WBBK-RELATED"/>
    <property type="match status" value="1"/>
</dbReference>
<feature type="domain" description="Glycosyl transferase family 1" evidence="2">
    <location>
        <begin position="597"/>
        <end position="692"/>
    </location>
</feature>
<dbReference type="PANTHER" id="PTHR46401:SF2">
    <property type="entry name" value="GLYCOSYLTRANSFERASE WBBK-RELATED"/>
    <property type="match status" value="1"/>
</dbReference>
<organism evidence="3 4">
    <name type="scientific">Floccifex porci</name>
    <dbReference type="NCBI Taxonomy" id="2606629"/>
    <lineage>
        <taxon>Bacteria</taxon>
        <taxon>Bacillati</taxon>
        <taxon>Bacillota</taxon>
        <taxon>Erysipelotrichia</taxon>
        <taxon>Erysipelotrichales</taxon>
        <taxon>Erysipelotrichaceae</taxon>
        <taxon>Floccifex</taxon>
    </lineage>
</organism>
<dbReference type="SUPFAM" id="SSF53756">
    <property type="entry name" value="UDP-Glycosyltransferase/glycogen phosphorylase"/>
    <property type="match status" value="2"/>
</dbReference>
<dbReference type="GO" id="GO:0009103">
    <property type="term" value="P:lipopolysaccharide biosynthetic process"/>
    <property type="evidence" value="ECO:0007669"/>
    <property type="project" value="TreeGrafter"/>
</dbReference>
<dbReference type="GO" id="GO:0016757">
    <property type="term" value="F:glycosyltransferase activity"/>
    <property type="evidence" value="ECO:0007669"/>
    <property type="project" value="InterPro"/>
</dbReference>
<dbReference type="Gene3D" id="3.40.50.2000">
    <property type="entry name" value="Glycogen Phosphorylase B"/>
    <property type="match status" value="2"/>
</dbReference>
<dbReference type="AlphaFoldDB" id="A0A7X2N2J9"/>
<dbReference type="CDD" id="cd03801">
    <property type="entry name" value="GT4_PimA-like"/>
    <property type="match status" value="1"/>
</dbReference>
<comment type="caution">
    <text evidence="3">The sequence shown here is derived from an EMBL/GenBank/DDBJ whole genome shotgun (WGS) entry which is preliminary data.</text>
</comment>
<sequence>MATLLQKTMHVLKNDGVNGVIRHTKHFIKTKQETKKKIDTYKDILFINGCNKELLPHPARYRVTHQREQLDLSGYTSDEIYYKSLQLNSVYSYRAFVIFRCVWTPQLDEFVKIAKQLNKTVFYDIDDLVIDTKYTDQIPYVMNMENKEQYDEDVRLMGKCLSLCDVCITTTECLKNELEKTGKPVIINRNSASIEMVQCSLNVKKEEHDTVKIGYFSGSITHNDDFNLILPVLKTILKEYKNVELHICGQLQIDDLKDQIVIHPFMDYRKLPELISQMDINLAPLNSTLFNEAKSENKWVEASLVKTCTIASNTGAFKECIQHGKTGFLCDEQKDWLTCLRNCIESKELRNQIAQNAYDYCIKKCTTMYTAHSFVEKIKPYIHKNICFAVSKMEISGGILVALHHMKTLQKNGYDVSILSLYDTEPFFKDSDCIYPILPIDSSKLNLHIDTAIATMWVTVSMIENISCIDKRMYLVQNFETDFYDFSDPLKRKAQQSYDPRIPFTFLTVSKWCQKWLKDDFHQESLYIPNGIERNRFNTVNRNWNGKIRILIEGDCEVAHKNVDESFQIINQLDLNRFEIWYMSYNAKPKDWYHVDRFFHRIPYHEVPSIYKQCHILLKTSLLESFSYPPLEMMATGGCVVALANDGNIEYLKNEVNCLFYPEKNLQEAKNCIYKIIEDENLRNRLIENGIKCADERNWEEIEKDIMIAYQ</sequence>
<gene>
    <name evidence="3" type="ORF">FYJ50_04235</name>
</gene>
<evidence type="ECO:0000259" key="2">
    <source>
        <dbReference type="Pfam" id="PF00534"/>
    </source>
</evidence>
<evidence type="ECO:0000256" key="1">
    <source>
        <dbReference type="ARBA" id="ARBA00022679"/>
    </source>
</evidence>
<keyword evidence="1 3" id="KW-0808">Transferase</keyword>
<protein>
    <submittedName>
        <fullName evidence="3">Glycosyltransferase</fullName>
    </submittedName>
</protein>
<evidence type="ECO:0000313" key="4">
    <source>
        <dbReference type="Proteomes" id="UP000470082"/>
    </source>
</evidence>
<dbReference type="Pfam" id="PF00534">
    <property type="entry name" value="Glycos_transf_1"/>
    <property type="match status" value="2"/>
</dbReference>
<evidence type="ECO:0000313" key="3">
    <source>
        <dbReference type="EMBL" id="MSS01318.1"/>
    </source>
</evidence>
<dbReference type="EMBL" id="VUMM01000005">
    <property type="protein sequence ID" value="MSS01318.1"/>
    <property type="molecule type" value="Genomic_DNA"/>
</dbReference>
<name>A0A7X2N2J9_9FIRM</name>
<dbReference type="InterPro" id="IPR001296">
    <property type="entry name" value="Glyco_trans_1"/>
</dbReference>
<reference evidence="3 4" key="1">
    <citation type="submission" date="2019-08" db="EMBL/GenBank/DDBJ databases">
        <title>In-depth cultivation of the pig gut microbiome towards novel bacterial diversity and tailored functional studies.</title>
        <authorList>
            <person name="Wylensek D."/>
            <person name="Hitch T.C.A."/>
            <person name="Clavel T."/>
        </authorList>
    </citation>
    <scope>NUCLEOTIDE SEQUENCE [LARGE SCALE GENOMIC DNA]</scope>
    <source>
        <strain evidence="3 4">LKV-178-WT-2G</strain>
    </source>
</reference>
<dbReference type="Gene3D" id="3.40.50.11090">
    <property type="match status" value="1"/>
</dbReference>
<dbReference type="RefSeq" id="WP_154459799.1">
    <property type="nucleotide sequence ID" value="NZ_VUMM01000005.1"/>
</dbReference>
<accession>A0A7X2N2J9</accession>
<keyword evidence="4" id="KW-1185">Reference proteome</keyword>
<dbReference type="Proteomes" id="UP000470082">
    <property type="component" value="Unassembled WGS sequence"/>
</dbReference>